<keyword evidence="2" id="KW-1185">Reference proteome</keyword>
<accession>A0AAE6M5N7</accession>
<evidence type="ECO:0000313" key="1">
    <source>
        <dbReference type="EMBL" id="QEI03591.1"/>
    </source>
</evidence>
<dbReference type="GeneID" id="80538013"/>
<proteinExistence type="predicted"/>
<reference evidence="1" key="1">
    <citation type="submission" date="2019-01" db="EMBL/GenBank/DDBJ databases">
        <authorList>
            <person name="Trentin L.B."/>
            <person name="Santos E.R."/>
            <person name="Silva L.A."/>
            <person name="Sosa-Gomez D.R."/>
            <person name="Ribeiro B.M."/>
            <person name="Ardisson-Araujo D.M.P."/>
        </authorList>
    </citation>
    <scope>NUCLEOTIDE SEQUENCE</scope>
    <source>
        <strain evidence="1">VPN54</strain>
    </source>
</reference>
<dbReference type="KEGG" id="vg:80538013"/>
<sequence>MRRQNIYANCALCHETIYVFKKYTATSTVSSELFFARFRGILDKNIGYLCIKCYKNIRNVKGIVKPIKIYNLFYIKLYYLQVT</sequence>
<protein>
    <submittedName>
        <fullName evidence="1">Uncharacterized protein</fullName>
    </submittedName>
</protein>
<evidence type="ECO:0000313" key="2">
    <source>
        <dbReference type="Proteomes" id="UP000830719"/>
    </source>
</evidence>
<dbReference type="Proteomes" id="UP000830719">
    <property type="component" value="Segment"/>
</dbReference>
<dbReference type="EMBL" id="MK419956">
    <property type="protein sequence ID" value="QEI03591.1"/>
    <property type="molecule type" value="Genomic_DNA"/>
</dbReference>
<name>A0AAE6M5N7_9ABAC</name>
<organism evidence="1 2">
    <name type="scientific">Rachiplusia nu nucleopolyhedrovirus</name>
    <dbReference type="NCBI Taxonomy" id="2605775"/>
    <lineage>
        <taxon>Viruses</taxon>
        <taxon>Viruses incertae sedis</taxon>
        <taxon>Naldaviricetes</taxon>
        <taxon>Lefavirales</taxon>
        <taxon>Baculoviridae</taxon>
        <taxon>Alphabaculovirus</taxon>
        <taxon>Alphabaculovirus ranus</taxon>
    </lineage>
</organism>
<dbReference type="RefSeq" id="YP_010799618.1">
    <property type="nucleotide sequence ID" value="NC_076682.1"/>
</dbReference>